<keyword evidence="6 8" id="KW-0472">Membrane</keyword>
<feature type="compositionally biased region" description="Basic and acidic residues" evidence="7">
    <location>
        <begin position="436"/>
        <end position="446"/>
    </location>
</feature>
<evidence type="ECO:0000313" key="14">
    <source>
        <dbReference type="Proteomes" id="UP000315017"/>
    </source>
</evidence>
<dbReference type="KEGG" id="aagg:ETAA8_21730"/>
<feature type="region of interest" description="Disordered" evidence="7">
    <location>
        <begin position="427"/>
        <end position="483"/>
    </location>
</feature>
<protein>
    <submittedName>
        <fullName evidence="13">Multidrug resistance protein MdtA</fullName>
    </submittedName>
</protein>
<dbReference type="Pfam" id="PF25944">
    <property type="entry name" value="Beta-barrel_RND"/>
    <property type="match status" value="1"/>
</dbReference>
<evidence type="ECO:0000256" key="8">
    <source>
        <dbReference type="SAM" id="Phobius"/>
    </source>
</evidence>
<dbReference type="FunFam" id="2.40.420.20:FF:000001">
    <property type="entry name" value="Efflux RND transporter periplasmic adaptor subunit"/>
    <property type="match status" value="1"/>
</dbReference>
<keyword evidence="14" id="KW-1185">Reference proteome</keyword>
<evidence type="ECO:0000256" key="4">
    <source>
        <dbReference type="ARBA" id="ARBA00022475"/>
    </source>
</evidence>
<feature type="region of interest" description="Disordered" evidence="7">
    <location>
        <begin position="1"/>
        <end position="39"/>
    </location>
</feature>
<keyword evidence="5" id="KW-0997">Cell inner membrane</keyword>
<comment type="subcellular location">
    <subcellularLocation>
        <location evidence="1">Cell membrane</location>
    </subcellularLocation>
</comment>
<dbReference type="Pfam" id="PF25917">
    <property type="entry name" value="BSH_RND"/>
    <property type="match status" value="1"/>
</dbReference>
<evidence type="ECO:0000313" key="13">
    <source>
        <dbReference type="EMBL" id="QDU27089.1"/>
    </source>
</evidence>
<dbReference type="AlphaFoldDB" id="A0A517YA28"/>
<evidence type="ECO:0000259" key="12">
    <source>
        <dbReference type="Pfam" id="PF25967"/>
    </source>
</evidence>
<dbReference type="Gene3D" id="2.40.30.170">
    <property type="match status" value="1"/>
</dbReference>
<proteinExistence type="inferred from homology"/>
<dbReference type="InterPro" id="IPR058625">
    <property type="entry name" value="MdtA-like_BSH"/>
</dbReference>
<dbReference type="SUPFAM" id="SSF111369">
    <property type="entry name" value="HlyD-like secretion proteins"/>
    <property type="match status" value="1"/>
</dbReference>
<organism evidence="13 14">
    <name type="scientific">Anatilimnocola aggregata</name>
    <dbReference type="NCBI Taxonomy" id="2528021"/>
    <lineage>
        <taxon>Bacteria</taxon>
        <taxon>Pseudomonadati</taxon>
        <taxon>Planctomycetota</taxon>
        <taxon>Planctomycetia</taxon>
        <taxon>Pirellulales</taxon>
        <taxon>Pirellulaceae</taxon>
        <taxon>Anatilimnocola</taxon>
    </lineage>
</organism>
<dbReference type="Gene3D" id="2.40.50.100">
    <property type="match status" value="1"/>
</dbReference>
<gene>
    <name evidence="13" type="primary">mdtA_5</name>
    <name evidence="13" type="ORF">ETAA8_21730</name>
</gene>
<dbReference type="InterPro" id="IPR058626">
    <property type="entry name" value="MdtA-like_b-barrel"/>
</dbReference>
<dbReference type="InterPro" id="IPR058627">
    <property type="entry name" value="MdtA-like_C"/>
</dbReference>
<feature type="domain" description="Multidrug resistance protein MdtA-like alpha-helical hairpin" evidence="9">
    <location>
        <begin position="169"/>
        <end position="237"/>
    </location>
</feature>
<dbReference type="NCBIfam" id="TIGR01730">
    <property type="entry name" value="RND_mfp"/>
    <property type="match status" value="1"/>
</dbReference>
<keyword evidence="8" id="KW-1133">Transmembrane helix</keyword>
<dbReference type="InterPro" id="IPR058624">
    <property type="entry name" value="MdtA-like_HH"/>
</dbReference>
<feature type="transmembrane region" description="Helical" evidence="8">
    <location>
        <begin position="58"/>
        <end position="77"/>
    </location>
</feature>
<dbReference type="GO" id="GO:1990281">
    <property type="term" value="C:efflux pump complex"/>
    <property type="evidence" value="ECO:0007669"/>
    <property type="project" value="TreeGrafter"/>
</dbReference>
<dbReference type="InterPro" id="IPR006143">
    <property type="entry name" value="RND_pump_MFP"/>
</dbReference>
<evidence type="ECO:0000256" key="1">
    <source>
        <dbReference type="ARBA" id="ARBA00004236"/>
    </source>
</evidence>
<dbReference type="EMBL" id="CP036274">
    <property type="protein sequence ID" value="QDU27089.1"/>
    <property type="molecule type" value="Genomic_DNA"/>
</dbReference>
<dbReference type="PANTHER" id="PTHR30469">
    <property type="entry name" value="MULTIDRUG RESISTANCE PROTEIN MDTA"/>
    <property type="match status" value="1"/>
</dbReference>
<keyword evidence="8" id="KW-0812">Transmembrane</keyword>
<dbReference type="Pfam" id="PF25876">
    <property type="entry name" value="HH_MFP_RND"/>
    <property type="match status" value="1"/>
</dbReference>
<dbReference type="OrthoDB" id="9816569at2"/>
<dbReference type="GO" id="GO:0015562">
    <property type="term" value="F:efflux transmembrane transporter activity"/>
    <property type="evidence" value="ECO:0007669"/>
    <property type="project" value="TreeGrafter"/>
</dbReference>
<name>A0A517YA28_9BACT</name>
<dbReference type="PANTHER" id="PTHR30469:SF12">
    <property type="entry name" value="MULTIDRUG RESISTANCE PROTEIN MDTA"/>
    <property type="match status" value="1"/>
</dbReference>
<evidence type="ECO:0000256" key="7">
    <source>
        <dbReference type="SAM" id="MobiDB-lite"/>
    </source>
</evidence>
<dbReference type="Pfam" id="PF25967">
    <property type="entry name" value="RND-MFP_C"/>
    <property type="match status" value="1"/>
</dbReference>
<evidence type="ECO:0000259" key="10">
    <source>
        <dbReference type="Pfam" id="PF25917"/>
    </source>
</evidence>
<dbReference type="Gene3D" id="1.10.287.470">
    <property type="entry name" value="Helix hairpin bin"/>
    <property type="match status" value="1"/>
</dbReference>
<feature type="domain" description="Multidrug resistance protein MdtA-like C-terminal permuted SH3" evidence="12">
    <location>
        <begin position="362"/>
        <end position="423"/>
    </location>
</feature>
<feature type="domain" description="Multidrug resistance protein MdtA-like barrel-sandwich hybrid" evidence="10">
    <location>
        <begin position="129"/>
        <end position="270"/>
    </location>
</feature>
<keyword evidence="4" id="KW-1003">Cell membrane</keyword>
<keyword evidence="3" id="KW-0813">Transport</keyword>
<reference evidence="13 14" key="1">
    <citation type="submission" date="2019-02" db="EMBL/GenBank/DDBJ databases">
        <title>Deep-cultivation of Planctomycetes and their phenomic and genomic characterization uncovers novel biology.</title>
        <authorList>
            <person name="Wiegand S."/>
            <person name="Jogler M."/>
            <person name="Boedeker C."/>
            <person name="Pinto D."/>
            <person name="Vollmers J."/>
            <person name="Rivas-Marin E."/>
            <person name="Kohn T."/>
            <person name="Peeters S.H."/>
            <person name="Heuer A."/>
            <person name="Rast P."/>
            <person name="Oberbeckmann S."/>
            <person name="Bunk B."/>
            <person name="Jeske O."/>
            <person name="Meyerdierks A."/>
            <person name="Storesund J.E."/>
            <person name="Kallscheuer N."/>
            <person name="Luecker S."/>
            <person name="Lage O.M."/>
            <person name="Pohl T."/>
            <person name="Merkel B.J."/>
            <person name="Hornburger P."/>
            <person name="Mueller R.-W."/>
            <person name="Bruemmer F."/>
            <person name="Labrenz M."/>
            <person name="Spormann A.M."/>
            <person name="Op den Camp H."/>
            <person name="Overmann J."/>
            <person name="Amann R."/>
            <person name="Jetten M.S.M."/>
            <person name="Mascher T."/>
            <person name="Medema M.H."/>
            <person name="Devos D.P."/>
            <person name="Kaster A.-K."/>
            <person name="Ovreas L."/>
            <person name="Rohde M."/>
            <person name="Galperin M.Y."/>
            <person name="Jogler C."/>
        </authorList>
    </citation>
    <scope>NUCLEOTIDE SEQUENCE [LARGE SCALE GENOMIC DNA]</scope>
    <source>
        <strain evidence="13 14">ETA_A8</strain>
    </source>
</reference>
<dbReference type="GO" id="GO:0030313">
    <property type="term" value="C:cell envelope"/>
    <property type="evidence" value="ECO:0007669"/>
    <property type="project" value="UniProtKB-SubCell"/>
</dbReference>
<feature type="domain" description="Multidrug resistance protein MdtA-like beta-barrel" evidence="11">
    <location>
        <begin position="275"/>
        <end position="359"/>
    </location>
</feature>
<sequence>MIRNRSISASAVGPASDAPKRRPPPIAESGPADHLDSLSPVPEPRPVAVAAAPARARFVWLVLLLLLVAGAGAGWYYQANWWPQFATLFVEAPPPVKAPRVIPVVTATVGQRDLQLYLNGLGTVTALKTVTIRSRVEGELVNVSFVEGQMVREGDLLAEIDSRPFEVQRDQAAGQLARDEATLTAAKLTLDRLERLFKANSVSTQEVENQFAIVQQTEGAIKSDRAMVADAELQITYCKIVSPIDGRIGLRLVDVGNVVRANDPSGLAVINQLQPIALTFTISQDEIPRVRKRMLEGHELEVDAYDRDFTTKLASGKLLATDNQVDSATGTLRLKAIIDQNAAALFPNQFVNTRLLVDTMPDAIVVPSAAVQRGPDSAFVYVVKSDDTVELRTVVPGPTEGAETAIETGLALGEIVVTEGIDKLQPNAKVSRRSAKTKDAKHKTEGAKTAAASPSDVKQAEVPKPQTPDGVVPGQADTSRKAR</sequence>
<dbReference type="Gene3D" id="2.40.420.20">
    <property type="match status" value="1"/>
</dbReference>
<evidence type="ECO:0000259" key="9">
    <source>
        <dbReference type="Pfam" id="PF25876"/>
    </source>
</evidence>
<evidence type="ECO:0000259" key="11">
    <source>
        <dbReference type="Pfam" id="PF25944"/>
    </source>
</evidence>
<evidence type="ECO:0000256" key="5">
    <source>
        <dbReference type="ARBA" id="ARBA00022519"/>
    </source>
</evidence>
<evidence type="ECO:0000256" key="3">
    <source>
        <dbReference type="ARBA" id="ARBA00022448"/>
    </source>
</evidence>
<accession>A0A517YA28</accession>
<evidence type="ECO:0000256" key="6">
    <source>
        <dbReference type="ARBA" id="ARBA00023136"/>
    </source>
</evidence>
<evidence type="ECO:0000256" key="2">
    <source>
        <dbReference type="ARBA" id="ARBA00009477"/>
    </source>
</evidence>
<dbReference type="Proteomes" id="UP000315017">
    <property type="component" value="Chromosome"/>
</dbReference>
<comment type="similarity">
    <text evidence="2">Belongs to the membrane fusion protein (MFP) (TC 8.A.1) family.</text>
</comment>